<dbReference type="OrthoDB" id="9939072at2759"/>
<name>A0A7K6VC45_9PASS</name>
<feature type="non-terminal residue" evidence="2">
    <location>
        <position position="1"/>
    </location>
</feature>
<organism evidence="2 3">
    <name type="scientific">Notiomystis cincta</name>
    <dbReference type="NCBI Taxonomy" id="366454"/>
    <lineage>
        <taxon>Eukaryota</taxon>
        <taxon>Metazoa</taxon>
        <taxon>Chordata</taxon>
        <taxon>Craniata</taxon>
        <taxon>Vertebrata</taxon>
        <taxon>Euteleostomi</taxon>
        <taxon>Archelosauria</taxon>
        <taxon>Archosauria</taxon>
        <taxon>Dinosauria</taxon>
        <taxon>Saurischia</taxon>
        <taxon>Theropoda</taxon>
        <taxon>Coelurosauria</taxon>
        <taxon>Aves</taxon>
        <taxon>Neognathae</taxon>
        <taxon>Neoaves</taxon>
        <taxon>Telluraves</taxon>
        <taxon>Australaves</taxon>
        <taxon>Passeriformes</taxon>
        <taxon>Notiomystidae</taxon>
        <taxon>Notiomystis</taxon>
    </lineage>
</organism>
<evidence type="ECO:0000313" key="2">
    <source>
        <dbReference type="EMBL" id="NWX31755.1"/>
    </source>
</evidence>
<dbReference type="Proteomes" id="UP000579558">
    <property type="component" value="Unassembled WGS sequence"/>
</dbReference>
<keyword evidence="3" id="KW-1185">Reference proteome</keyword>
<dbReference type="EMBL" id="VZRX01011917">
    <property type="protein sequence ID" value="NWX31755.1"/>
    <property type="molecule type" value="Genomic_DNA"/>
</dbReference>
<feature type="non-terminal residue" evidence="2">
    <location>
        <position position="375"/>
    </location>
</feature>
<dbReference type="PANTHER" id="PTHR14870">
    <property type="entry name" value="TUBULIN EPSILON AND DELTA COMPLEX PROTEIN 2"/>
    <property type="match status" value="1"/>
</dbReference>
<protein>
    <submittedName>
        <fullName evidence="2">TEDC2 protein</fullName>
    </submittedName>
</protein>
<dbReference type="PANTHER" id="PTHR14870:SF1">
    <property type="entry name" value="TUBULIN EPSILON AND DELTA COMPLEX PROTEIN 2"/>
    <property type="match status" value="1"/>
</dbReference>
<reference evidence="2 3" key="1">
    <citation type="submission" date="2019-09" db="EMBL/GenBank/DDBJ databases">
        <title>Bird 10,000 Genomes (B10K) Project - Family phase.</title>
        <authorList>
            <person name="Zhang G."/>
        </authorList>
    </citation>
    <scope>NUCLEOTIDE SEQUENCE [LARGE SCALE GENOMIC DNA]</scope>
    <source>
        <strain evidence="2">B10K-DU-029-75</strain>
    </source>
</reference>
<comment type="caution">
    <text evidence="2">The sequence shown here is derived from an EMBL/GenBank/DDBJ whole genome shotgun (WGS) entry which is preliminary data.</text>
</comment>
<proteinExistence type="predicted"/>
<feature type="compositionally biased region" description="Polar residues" evidence="1">
    <location>
        <begin position="77"/>
        <end position="96"/>
    </location>
</feature>
<accession>A0A7K6VC45</accession>
<dbReference type="Pfam" id="PF15764">
    <property type="entry name" value="DUF4693"/>
    <property type="match status" value="1"/>
</dbReference>
<sequence length="375" mass="40963">RPSSKELEELELLNRALEKALKVRKSILKTQLEAQGATGQKWAAGKLSSKGMTSRQGRSHRTATGASAREVCAAAQPQETPGLSESAPNEQQSFSGGDSAAGKNSIVTGKELLDAGKKSCGFMGESSKKEDTAGAWGRSTSLRTGTLQEKGCQLKLPLPYRKAYSRNSRAWERCRLCQTSADAAAARTRFMERIQTTFCFPKPTTSPAEIEEELRDLQDVSSHLRQYLEAEPADPPTLQGEYESLLTLEGLQTTVSQCLQKLQLLRAECTGDVGSCSPACVPARGKTCDSADMLAVPLLCYSSLQELRDLFALKLQVSMLHQEIALQKVMMAELLPVLEPRPFLEGSAGLFRAIHTQLCQGGWRFPVLVRDELPD</sequence>
<gene>
    <name evidence="2" type="primary">Tedc2</name>
    <name evidence="2" type="ORF">NOTCIN_R12831</name>
</gene>
<feature type="region of interest" description="Disordered" evidence="1">
    <location>
        <begin position="34"/>
        <end position="103"/>
    </location>
</feature>
<evidence type="ECO:0000313" key="3">
    <source>
        <dbReference type="Proteomes" id="UP000579558"/>
    </source>
</evidence>
<dbReference type="AlphaFoldDB" id="A0A7K6VC45"/>
<evidence type="ECO:0000256" key="1">
    <source>
        <dbReference type="SAM" id="MobiDB-lite"/>
    </source>
</evidence>
<dbReference type="InterPro" id="IPR031518">
    <property type="entry name" value="DUF4693"/>
</dbReference>